<dbReference type="GO" id="GO:0033499">
    <property type="term" value="P:galactose catabolic process via UDP-galactose, Leloir pathway"/>
    <property type="evidence" value="ECO:0007669"/>
    <property type="project" value="TreeGrafter"/>
</dbReference>
<keyword evidence="8" id="KW-0479">Metal-binding</keyword>
<comment type="catalytic activity">
    <reaction evidence="1">
        <text>alpha-D-galactose 1-phosphate + UDP-alpha-D-glucose = alpha-D-glucose 1-phosphate + UDP-alpha-D-galactose</text>
        <dbReference type="Rhea" id="RHEA:13989"/>
        <dbReference type="ChEBI" id="CHEBI:58336"/>
        <dbReference type="ChEBI" id="CHEBI:58601"/>
        <dbReference type="ChEBI" id="CHEBI:58885"/>
        <dbReference type="ChEBI" id="CHEBI:66914"/>
        <dbReference type="EC" id="2.7.7.12"/>
    </reaction>
</comment>
<comment type="cofactor">
    <cofactor evidence="2">
        <name>Zn(2+)</name>
        <dbReference type="ChEBI" id="CHEBI:29105"/>
    </cofactor>
</comment>
<evidence type="ECO:0000256" key="4">
    <source>
        <dbReference type="ARBA" id="ARBA00010951"/>
    </source>
</evidence>
<dbReference type="NCBIfam" id="TIGR00209">
    <property type="entry name" value="galT_1"/>
    <property type="match status" value="1"/>
</dbReference>
<protein>
    <recommendedName>
        <fullName evidence="12">UDP-glucose--hexose-1-phosphate uridylyltransferase</fullName>
        <ecNumber evidence="5">2.7.7.12</ecNumber>
    </recommendedName>
    <alternativeName>
        <fullName evidence="12">UDP-glucose--hexose-1-phosphate uridylyltransferase</fullName>
    </alternativeName>
</protein>
<evidence type="ECO:0000256" key="8">
    <source>
        <dbReference type="ARBA" id="ARBA00022723"/>
    </source>
</evidence>
<evidence type="ECO:0000313" key="15">
    <source>
        <dbReference type="EMBL" id="SVB62915.1"/>
    </source>
</evidence>
<feature type="domain" description="Galactose-1-phosphate uridyl transferase N-terminal" evidence="13">
    <location>
        <begin position="27"/>
        <end position="153"/>
    </location>
</feature>
<evidence type="ECO:0000259" key="14">
    <source>
        <dbReference type="Pfam" id="PF02744"/>
    </source>
</evidence>
<dbReference type="InterPro" id="IPR005849">
    <property type="entry name" value="GalP_Utransf_N"/>
</dbReference>
<dbReference type="InterPro" id="IPR019779">
    <property type="entry name" value="GalP_UDPtransf1_His-AS"/>
</dbReference>
<evidence type="ECO:0000259" key="13">
    <source>
        <dbReference type="Pfam" id="PF01087"/>
    </source>
</evidence>
<accession>A0A382FJV5</accession>
<comment type="similarity">
    <text evidence="4">Belongs to the galactose-1-phosphate uridylyltransferase type 1 family.</text>
</comment>
<keyword evidence="9" id="KW-0862">Zinc</keyword>
<evidence type="ECO:0000256" key="6">
    <source>
        <dbReference type="ARBA" id="ARBA00022679"/>
    </source>
</evidence>
<evidence type="ECO:0000256" key="7">
    <source>
        <dbReference type="ARBA" id="ARBA00022695"/>
    </source>
</evidence>
<dbReference type="Pfam" id="PF02744">
    <property type="entry name" value="GalP_UDP_tr_C"/>
    <property type="match status" value="1"/>
</dbReference>
<evidence type="ECO:0000256" key="3">
    <source>
        <dbReference type="ARBA" id="ARBA00004947"/>
    </source>
</evidence>
<gene>
    <name evidence="15" type="ORF">METZ01_LOCUS215769</name>
</gene>
<dbReference type="EMBL" id="UINC01050213">
    <property type="protein sequence ID" value="SVB62915.1"/>
    <property type="molecule type" value="Genomic_DNA"/>
</dbReference>
<reference evidence="15" key="1">
    <citation type="submission" date="2018-05" db="EMBL/GenBank/DDBJ databases">
        <authorList>
            <person name="Lanie J.A."/>
            <person name="Ng W.-L."/>
            <person name="Kazmierczak K.M."/>
            <person name="Andrzejewski T.M."/>
            <person name="Davidsen T.M."/>
            <person name="Wayne K.J."/>
            <person name="Tettelin H."/>
            <person name="Glass J.I."/>
            <person name="Rusch D."/>
            <person name="Podicherti R."/>
            <person name="Tsui H.-C.T."/>
            <person name="Winkler M.E."/>
        </authorList>
    </citation>
    <scope>NUCLEOTIDE SEQUENCE</scope>
</reference>
<keyword evidence="11" id="KW-0119">Carbohydrate metabolism</keyword>
<dbReference type="GO" id="GO:0005737">
    <property type="term" value="C:cytoplasm"/>
    <property type="evidence" value="ECO:0007669"/>
    <property type="project" value="TreeGrafter"/>
</dbReference>
<dbReference type="PROSITE" id="PS00117">
    <property type="entry name" value="GAL_P_UDP_TRANSF_I"/>
    <property type="match status" value="1"/>
</dbReference>
<dbReference type="PANTHER" id="PTHR11943">
    <property type="entry name" value="GALACTOSE-1-PHOSPHATE URIDYLYLTRANSFERASE"/>
    <property type="match status" value="1"/>
</dbReference>
<evidence type="ECO:0000256" key="2">
    <source>
        <dbReference type="ARBA" id="ARBA00001947"/>
    </source>
</evidence>
<comment type="pathway">
    <text evidence="3">Carbohydrate metabolism; galactose metabolism.</text>
</comment>
<keyword evidence="7" id="KW-0548">Nucleotidyltransferase</keyword>
<keyword evidence="10" id="KW-0299">Galactose metabolism</keyword>
<evidence type="ECO:0000256" key="5">
    <source>
        <dbReference type="ARBA" id="ARBA00012384"/>
    </source>
</evidence>
<feature type="domain" description="Galactose-1-phosphate uridyl transferase C-terminal" evidence="14">
    <location>
        <begin position="173"/>
        <end position="269"/>
    </location>
</feature>
<dbReference type="InterPro" id="IPR001937">
    <property type="entry name" value="GalP_UDPtransf1"/>
</dbReference>
<dbReference type="GO" id="GO:0008270">
    <property type="term" value="F:zinc ion binding"/>
    <property type="evidence" value="ECO:0007669"/>
    <property type="project" value="InterPro"/>
</dbReference>
<dbReference type="SUPFAM" id="SSF54197">
    <property type="entry name" value="HIT-like"/>
    <property type="match status" value="2"/>
</dbReference>
<evidence type="ECO:0000256" key="12">
    <source>
        <dbReference type="ARBA" id="ARBA00030549"/>
    </source>
</evidence>
<dbReference type="EC" id="2.7.7.12" evidence="5"/>
<keyword evidence="6" id="KW-0808">Transferase</keyword>
<evidence type="ECO:0000256" key="1">
    <source>
        <dbReference type="ARBA" id="ARBA00001107"/>
    </source>
</evidence>
<dbReference type="PANTHER" id="PTHR11943:SF1">
    <property type="entry name" value="GALACTOSE-1-PHOSPHATE URIDYLYLTRANSFERASE"/>
    <property type="match status" value="1"/>
</dbReference>
<evidence type="ECO:0000256" key="10">
    <source>
        <dbReference type="ARBA" id="ARBA00023144"/>
    </source>
</evidence>
<dbReference type="GO" id="GO:0008108">
    <property type="term" value="F:UDP-glucose:hexose-1-phosphate uridylyltransferase activity"/>
    <property type="evidence" value="ECO:0007669"/>
    <property type="project" value="UniProtKB-EC"/>
</dbReference>
<dbReference type="UniPathway" id="UPA00214"/>
<dbReference type="Gene3D" id="3.30.428.10">
    <property type="entry name" value="HIT-like"/>
    <property type="match status" value="2"/>
</dbReference>
<dbReference type="InterPro" id="IPR036265">
    <property type="entry name" value="HIT-like_sf"/>
</dbReference>
<dbReference type="AlphaFoldDB" id="A0A382FJV5"/>
<sequence>MRWNPSRQEWVTYSSGRENRTSFPPNKYCPFCPGSDLNFPTEIPFSSFEVAVFPNRWSSFNTHNKNIDISGIKTKPSNGHSEIIVYSDVHDDTIAEMPLDRIQLLVETWNDRYTELLSRDDIAYVLPFENRGEECGVTLHHPHGQIYCYPFIPPVIEKEIAAFHKENFILSMMESLEQKYFVYQDDDIIAAVPPFARYAYEVWIMPKKRVAGPWQFNDQQIKSFSTCFQKVVKGYDSFLNKKCPYIMGLHAAPKLDDKSFHFHVEFYPP</sequence>
<name>A0A382FJV5_9ZZZZ</name>
<evidence type="ECO:0000256" key="11">
    <source>
        <dbReference type="ARBA" id="ARBA00023277"/>
    </source>
</evidence>
<organism evidence="15">
    <name type="scientific">marine metagenome</name>
    <dbReference type="NCBI Taxonomy" id="408172"/>
    <lineage>
        <taxon>unclassified sequences</taxon>
        <taxon>metagenomes</taxon>
        <taxon>ecological metagenomes</taxon>
    </lineage>
</organism>
<evidence type="ECO:0000256" key="9">
    <source>
        <dbReference type="ARBA" id="ARBA00022833"/>
    </source>
</evidence>
<dbReference type="Pfam" id="PF01087">
    <property type="entry name" value="GalP_UDP_transf"/>
    <property type="match status" value="1"/>
</dbReference>
<dbReference type="InterPro" id="IPR005850">
    <property type="entry name" value="GalP_Utransf_C"/>
</dbReference>
<feature type="non-terminal residue" evidence="15">
    <location>
        <position position="269"/>
    </location>
</feature>
<proteinExistence type="inferred from homology"/>